<dbReference type="Gene3D" id="1.20.120.330">
    <property type="entry name" value="Nucleotidyltransferases domain 2"/>
    <property type="match status" value="1"/>
</dbReference>
<dbReference type="InterPro" id="IPR052226">
    <property type="entry name" value="UPF0332_toxin"/>
</dbReference>
<dbReference type="HOGENOM" id="CLU_151247_2_1_7"/>
<dbReference type="Pfam" id="PF05168">
    <property type="entry name" value="HEPN"/>
    <property type="match status" value="1"/>
</dbReference>
<dbReference type="PANTHER" id="PTHR36565">
    <property type="entry name" value="UPF0332 PROTEIN TM_1000"/>
    <property type="match status" value="1"/>
</dbReference>
<evidence type="ECO:0000313" key="4">
    <source>
        <dbReference type="Proteomes" id="UP000009071"/>
    </source>
</evidence>
<dbReference type="InterPro" id="IPR007842">
    <property type="entry name" value="HEPN_dom"/>
</dbReference>
<dbReference type="STRING" id="573370.DMR_05300"/>
<dbReference type="Proteomes" id="UP000009071">
    <property type="component" value="Chromosome"/>
</dbReference>
<dbReference type="KEGG" id="dma:DMR_05300"/>
<name>C4XI59_SOLM1</name>
<evidence type="ECO:0000256" key="1">
    <source>
        <dbReference type="ARBA" id="ARBA00038248"/>
    </source>
</evidence>
<dbReference type="eggNOG" id="COG1895">
    <property type="taxonomic scope" value="Bacteria"/>
</dbReference>
<gene>
    <name evidence="3" type="ordered locus">DMR_05300</name>
</gene>
<keyword evidence="4" id="KW-1185">Reference proteome</keyword>
<evidence type="ECO:0000259" key="2">
    <source>
        <dbReference type="Pfam" id="PF05168"/>
    </source>
</evidence>
<dbReference type="EMBL" id="AP010904">
    <property type="protein sequence ID" value="BAH74021.1"/>
    <property type="molecule type" value="Genomic_DNA"/>
</dbReference>
<proteinExistence type="inferred from homology"/>
<comment type="similarity">
    <text evidence="1">Belongs to the UPF0332 family.</text>
</comment>
<reference evidence="3 4" key="1">
    <citation type="journal article" date="2009" name="Genome Res.">
        <title>Whole genome sequence of Desulfovibrio magneticus strain RS-1 revealed common gene clusters in magnetotactic bacteria.</title>
        <authorList>
            <person name="Nakazawa H."/>
            <person name="Arakaki A."/>
            <person name="Narita-Yamada S."/>
            <person name="Yashiro I."/>
            <person name="Jinno K."/>
            <person name="Aoki N."/>
            <person name="Tsuruyama A."/>
            <person name="Okamura Y."/>
            <person name="Tanikawa S."/>
            <person name="Fujita N."/>
            <person name="Takeyama H."/>
            <person name="Matsunaga T."/>
        </authorList>
    </citation>
    <scope>NUCLEOTIDE SEQUENCE [LARGE SCALE GENOMIC DNA]</scope>
    <source>
        <strain evidence="4">ATCC 700980 / DSM 13731 / RS-1</strain>
    </source>
</reference>
<accession>C4XI59</accession>
<feature type="domain" description="HEPN" evidence="2">
    <location>
        <begin position="6"/>
        <end position="118"/>
    </location>
</feature>
<protein>
    <recommendedName>
        <fullName evidence="2">HEPN domain-containing protein</fullName>
    </recommendedName>
</protein>
<dbReference type="RefSeq" id="WP_012750102.1">
    <property type="nucleotide sequence ID" value="NC_012796.1"/>
</dbReference>
<dbReference type="PANTHER" id="PTHR36565:SF1">
    <property type="entry name" value="UPF0332 PROTEIN TM_1000"/>
    <property type="match status" value="1"/>
</dbReference>
<sequence length="134" mass="14658">MNTIPALIDKAEASLRAARLLGSEGYLDFAVGRLHAVMRYVAEAFLIRHGYPVADAANIPSAFALHLTATGYLPETFNRFLTEAARLRDRAENETDTGITAEDVSEQIERAKAFLYLAREELADTPKSPPHAAA</sequence>
<evidence type="ECO:0000313" key="3">
    <source>
        <dbReference type="EMBL" id="BAH74021.1"/>
    </source>
</evidence>
<dbReference type="AlphaFoldDB" id="C4XI59"/>
<dbReference type="OrthoDB" id="5767335at2"/>
<organism evidence="3 4">
    <name type="scientific">Solidesulfovibrio magneticus (strain ATCC 700980 / DSM 13731 / RS-1)</name>
    <name type="common">Desulfovibrio magneticus</name>
    <dbReference type="NCBI Taxonomy" id="573370"/>
    <lineage>
        <taxon>Bacteria</taxon>
        <taxon>Pseudomonadati</taxon>
        <taxon>Thermodesulfobacteriota</taxon>
        <taxon>Desulfovibrionia</taxon>
        <taxon>Desulfovibrionales</taxon>
        <taxon>Desulfovibrionaceae</taxon>
        <taxon>Solidesulfovibrio</taxon>
    </lineage>
</organism>